<dbReference type="Proteomes" id="UP001567538">
    <property type="component" value="Unassembled WGS sequence"/>
</dbReference>
<gene>
    <name evidence="2" type="ORF">AAHA92_24783</name>
</gene>
<dbReference type="AlphaFoldDB" id="A0ABD1GBM3"/>
<protein>
    <submittedName>
        <fullName evidence="2">Uncharacterized protein</fullName>
    </submittedName>
</protein>
<evidence type="ECO:0000313" key="2">
    <source>
        <dbReference type="EMBL" id="KAL1540428.1"/>
    </source>
</evidence>
<feature type="compositionally biased region" description="Gly residues" evidence="1">
    <location>
        <begin position="81"/>
        <end position="97"/>
    </location>
</feature>
<sequence length="175" mass="18320">MEELRRPSCADPPKSAAKPPISVKKSSPKSSPASASNTSSASSPSPYQNSHFQILTKGLVYLGDGKLLRLDRLSEEVRAGVGEGDGAGAGAGAGQGEQKGRGCRSNDAVSSDGPATAKRKQEGGCLAEEATACLWSVEWQTSGRENTQIGTRVIFVRKKGNSNGLIRLYVNGPKF</sequence>
<reference evidence="2 3" key="1">
    <citation type="submission" date="2024-06" db="EMBL/GenBank/DDBJ databases">
        <title>A chromosome level genome sequence of Diviner's sage (Salvia divinorum).</title>
        <authorList>
            <person name="Ford S.A."/>
            <person name="Ro D.-K."/>
            <person name="Ness R.W."/>
            <person name="Phillips M.A."/>
        </authorList>
    </citation>
    <scope>NUCLEOTIDE SEQUENCE [LARGE SCALE GENOMIC DNA]</scope>
    <source>
        <strain evidence="2">SAF-2024a</strain>
        <tissue evidence="2">Leaf</tissue>
    </source>
</reference>
<dbReference type="EMBL" id="JBEAFC010000009">
    <property type="protein sequence ID" value="KAL1540428.1"/>
    <property type="molecule type" value="Genomic_DNA"/>
</dbReference>
<accession>A0ABD1GBM3</accession>
<proteinExistence type="predicted"/>
<comment type="caution">
    <text evidence="2">The sequence shown here is derived from an EMBL/GenBank/DDBJ whole genome shotgun (WGS) entry which is preliminary data.</text>
</comment>
<evidence type="ECO:0000313" key="3">
    <source>
        <dbReference type="Proteomes" id="UP001567538"/>
    </source>
</evidence>
<feature type="compositionally biased region" description="Low complexity" evidence="1">
    <location>
        <begin position="9"/>
        <end position="46"/>
    </location>
</feature>
<keyword evidence="3" id="KW-1185">Reference proteome</keyword>
<feature type="region of interest" description="Disordered" evidence="1">
    <location>
        <begin position="1"/>
        <end position="49"/>
    </location>
</feature>
<evidence type="ECO:0000256" key="1">
    <source>
        <dbReference type="SAM" id="MobiDB-lite"/>
    </source>
</evidence>
<name>A0ABD1GBM3_SALDI</name>
<organism evidence="2 3">
    <name type="scientific">Salvia divinorum</name>
    <name type="common">Maria pastora</name>
    <name type="synonym">Diviner's sage</name>
    <dbReference type="NCBI Taxonomy" id="28513"/>
    <lineage>
        <taxon>Eukaryota</taxon>
        <taxon>Viridiplantae</taxon>
        <taxon>Streptophyta</taxon>
        <taxon>Embryophyta</taxon>
        <taxon>Tracheophyta</taxon>
        <taxon>Spermatophyta</taxon>
        <taxon>Magnoliopsida</taxon>
        <taxon>eudicotyledons</taxon>
        <taxon>Gunneridae</taxon>
        <taxon>Pentapetalae</taxon>
        <taxon>asterids</taxon>
        <taxon>lamiids</taxon>
        <taxon>Lamiales</taxon>
        <taxon>Lamiaceae</taxon>
        <taxon>Nepetoideae</taxon>
        <taxon>Mentheae</taxon>
        <taxon>Salviinae</taxon>
        <taxon>Salvia</taxon>
        <taxon>Salvia subgen. Calosphace</taxon>
    </lineage>
</organism>
<feature type="region of interest" description="Disordered" evidence="1">
    <location>
        <begin position="80"/>
        <end position="122"/>
    </location>
</feature>